<name>A0AAN6PAZ5_9PEZI</name>
<comment type="caution">
    <text evidence="3">The sequence shown here is derived from an EMBL/GenBank/DDBJ whole genome shotgun (WGS) entry which is preliminary data.</text>
</comment>
<reference evidence="4" key="1">
    <citation type="journal article" date="2023" name="Mol. Phylogenet. Evol.">
        <title>Genome-scale phylogeny and comparative genomics of the fungal order Sordariales.</title>
        <authorList>
            <person name="Hensen N."/>
            <person name="Bonometti L."/>
            <person name="Westerberg I."/>
            <person name="Brannstrom I.O."/>
            <person name="Guillou S."/>
            <person name="Cros-Aarteil S."/>
            <person name="Calhoun S."/>
            <person name="Haridas S."/>
            <person name="Kuo A."/>
            <person name="Mondo S."/>
            <person name="Pangilinan J."/>
            <person name="Riley R."/>
            <person name="LaButti K."/>
            <person name="Andreopoulos B."/>
            <person name="Lipzen A."/>
            <person name="Chen C."/>
            <person name="Yan M."/>
            <person name="Daum C."/>
            <person name="Ng V."/>
            <person name="Clum A."/>
            <person name="Steindorff A."/>
            <person name="Ohm R.A."/>
            <person name="Martin F."/>
            <person name="Silar P."/>
            <person name="Natvig D.O."/>
            <person name="Lalanne C."/>
            <person name="Gautier V."/>
            <person name="Ament-Velasquez S.L."/>
            <person name="Kruys A."/>
            <person name="Hutchinson M.I."/>
            <person name="Powell A.J."/>
            <person name="Barry K."/>
            <person name="Miller A.N."/>
            <person name="Grigoriev I.V."/>
            <person name="Debuchy R."/>
            <person name="Gladieux P."/>
            <person name="Hiltunen Thoren M."/>
            <person name="Johannesson H."/>
        </authorList>
    </citation>
    <scope>NUCLEOTIDE SEQUENCE [LARGE SCALE GENOMIC DNA]</scope>
    <source>
        <strain evidence="4">CBS 284.82</strain>
    </source>
</reference>
<accession>A0AAN6PAZ5</accession>
<gene>
    <name evidence="3" type="ORF">C8A01DRAFT_18218</name>
</gene>
<sequence>MIHPSRPAAALLAITAPPLLYVLFSLPSILTSYRTYLAIGPGGLPHNFFGFLLQACLRVVARSDVRAVPPPYYHFDTSKSKSNDPGDDEGDASDPDPAVVRRYAPLGRTSFLPASKPSSSTTAATTESRPGSGTGPGGLLPYRSSARPTVPGFVAPQRQTSMQAPPEMIARMEGFLQHLVGGENEGVLELRPSGLEGAWHQAVFLRGADDNMPGYMGRAKGEIVHVHAEGSSHVTVSLVDGEEAVRKGWAERHPLSGVGNMLPWSYVMLYAPRDDEEYEVWTRLVVAGCRFVSGGRDIKMAES</sequence>
<feature type="domain" description="Luciferase" evidence="2">
    <location>
        <begin position="221"/>
        <end position="287"/>
    </location>
</feature>
<evidence type="ECO:0000313" key="4">
    <source>
        <dbReference type="Proteomes" id="UP001303115"/>
    </source>
</evidence>
<dbReference type="EMBL" id="MU854456">
    <property type="protein sequence ID" value="KAK4035079.1"/>
    <property type="molecule type" value="Genomic_DNA"/>
</dbReference>
<evidence type="ECO:0000313" key="3">
    <source>
        <dbReference type="EMBL" id="KAK4035079.1"/>
    </source>
</evidence>
<evidence type="ECO:0000256" key="1">
    <source>
        <dbReference type="SAM" id="MobiDB-lite"/>
    </source>
</evidence>
<dbReference type="AlphaFoldDB" id="A0AAN6PAZ5"/>
<dbReference type="PANTHER" id="PTHR38695:SF1">
    <property type="entry name" value="AMINO ACID PERMEASE_ SLC12A DOMAIN-CONTAINING PROTEIN"/>
    <property type="match status" value="1"/>
</dbReference>
<feature type="compositionally biased region" description="Low complexity" evidence="1">
    <location>
        <begin position="113"/>
        <end position="126"/>
    </location>
</feature>
<dbReference type="PANTHER" id="PTHR38695">
    <property type="entry name" value="AMINO ACID PERMEASE_ SLC12A DOMAIN-CONTAINING PROTEIN"/>
    <property type="match status" value="1"/>
</dbReference>
<dbReference type="InterPro" id="IPR048273">
    <property type="entry name" value="Luciferase"/>
</dbReference>
<feature type="compositionally biased region" description="Acidic residues" evidence="1">
    <location>
        <begin position="85"/>
        <end position="94"/>
    </location>
</feature>
<organism evidence="3 4">
    <name type="scientific">Parachaetomium inaequale</name>
    <dbReference type="NCBI Taxonomy" id="2588326"/>
    <lineage>
        <taxon>Eukaryota</taxon>
        <taxon>Fungi</taxon>
        <taxon>Dikarya</taxon>
        <taxon>Ascomycota</taxon>
        <taxon>Pezizomycotina</taxon>
        <taxon>Sordariomycetes</taxon>
        <taxon>Sordariomycetidae</taxon>
        <taxon>Sordariales</taxon>
        <taxon>Chaetomiaceae</taxon>
        <taxon>Parachaetomium</taxon>
    </lineage>
</organism>
<feature type="region of interest" description="Disordered" evidence="1">
    <location>
        <begin position="72"/>
        <end position="151"/>
    </location>
</feature>
<dbReference type="Pfam" id="PF17648">
    <property type="entry name" value="Luciferase"/>
    <property type="match status" value="1"/>
</dbReference>
<dbReference type="InterPro" id="IPR040841">
    <property type="entry name" value="Luciferase_dom"/>
</dbReference>
<dbReference type="Proteomes" id="UP001303115">
    <property type="component" value="Unassembled WGS sequence"/>
</dbReference>
<keyword evidence="4" id="KW-1185">Reference proteome</keyword>
<proteinExistence type="predicted"/>
<evidence type="ECO:0000259" key="2">
    <source>
        <dbReference type="Pfam" id="PF17648"/>
    </source>
</evidence>
<protein>
    <recommendedName>
        <fullName evidence="2">Luciferase domain-containing protein</fullName>
    </recommendedName>
</protein>